<keyword evidence="4" id="KW-1185">Reference proteome</keyword>
<reference evidence="4" key="1">
    <citation type="journal article" date="2019" name="Int. J. Syst. Evol. Microbiol.">
        <title>The Global Catalogue of Microorganisms (GCM) 10K type strain sequencing project: providing services to taxonomists for standard genome sequencing and annotation.</title>
        <authorList>
            <consortium name="The Broad Institute Genomics Platform"/>
            <consortium name="The Broad Institute Genome Sequencing Center for Infectious Disease"/>
            <person name="Wu L."/>
            <person name="Ma J."/>
        </authorList>
    </citation>
    <scope>NUCLEOTIDE SEQUENCE [LARGE SCALE GENOMIC DNA]</scope>
    <source>
        <strain evidence="4">NCAIM B.01391</strain>
    </source>
</reference>
<dbReference type="InterPro" id="IPR046462">
    <property type="entry name" value="TerL_nuclease"/>
</dbReference>
<dbReference type="EMBL" id="JBHSLW010000025">
    <property type="protein sequence ID" value="MFC5421038.1"/>
    <property type="molecule type" value="Genomic_DNA"/>
</dbReference>
<dbReference type="Pfam" id="PF03354">
    <property type="entry name" value="TerL_ATPase"/>
    <property type="match status" value="1"/>
</dbReference>
<dbReference type="PANTHER" id="PTHR41287">
    <property type="match status" value="1"/>
</dbReference>
<protein>
    <submittedName>
        <fullName evidence="3">Terminase large subunit</fullName>
    </submittedName>
</protein>
<dbReference type="InterPro" id="IPR046461">
    <property type="entry name" value="TerL_ATPase"/>
</dbReference>
<dbReference type="InterPro" id="IPR027417">
    <property type="entry name" value="P-loop_NTPase"/>
</dbReference>
<comment type="caution">
    <text evidence="3">The sequence shown here is derived from an EMBL/GenBank/DDBJ whole genome shotgun (WGS) entry which is preliminary data.</text>
</comment>
<organism evidence="3 4">
    <name type="scientific">Bosea eneae</name>
    <dbReference type="NCBI Taxonomy" id="151454"/>
    <lineage>
        <taxon>Bacteria</taxon>
        <taxon>Pseudomonadati</taxon>
        <taxon>Pseudomonadota</taxon>
        <taxon>Alphaproteobacteria</taxon>
        <taxon>Hyphomicrobiales</taxon>
        <taxon>Boseaceae</taxon>
        <taxon>Bosea</taxon>
    </lineage>
</organism>
<evidence type="ECO:0000259" key="1">
    <source>
        <dbReference type="Pfam" id="PF03354"/>
    </source>
</evidence>
<evidence type="ECO:0000259" key="2">
    <source>
        <dbReference type="Pfam" id="PF20441"/>
    </source>
</evidence>
<sequence length="531" mass="58318">MTGPTWIYDGSDIPDPFGYGERAVKFLRLLKHPKSRAPGKAFQLDPWQERIVRRIYGPAHADGQRKTRVVYLQVGRGNRKTSLGAVLALLHTFGPERIPGGQVLSAGADRKQSRIAYVEAMSIVQAVPQLAAKAQPQDSRNRLVHTTSRSVYEAISADAATQYGRSPNFALIDELWAHKKDALWQSIRSAMGKVPGTLLVITTTAGRGDATPDFPIFDYAKKVAAGEIVDDGFLPIIFEAPKGSDWQDEAVWHATNPGMVHGYPDLPGLRQEAREALHRPSDREAFQQFHLGIRLDHSAAPFVDSDTYDAGAEPIDLDELRGRSCWLGVDLSSSGDLTVIVAAFPDEAGGYTVLPFFFCPGDNLRQRQEQSGAPYVRWAADGLIEATPGNVVDFRRVEQRIRDLCDEYDVREIAIDPALARNTLNNLTEDGFPAVEHRQGSLSMMPAIAELDRALTAKRFRHGGHPVLRWTFMNVEVETNSHGHMTRLAKGKRHASIDGAVASAMAVNRASAGAGGSVYETEDRPEGLLVI</sequence>
<dbReference type="Gene3D" id="3.40.50.300">
    <property type="entry name" value="P-loop containing nucleotide triphosphate hydrolases"/>
    <property type="match status" value="1"/>
</dbReference>
<dbReference type="InterPro" id="IPR005021">
    <property type="entry name" value="Terminase_largesu-like"/>
</dbReference>
<name>A0ABW0IW11_9HYPH</name>
<proteinExistence type="predicted"/>
<evidence type="ECO:0000313" key="3">
    <source>
        <dbReference type="EMBL" id="MFC5421038.1"/>
    </source>
</evidence>
<gene>
    <name evidence="3" type="ORF">ACFPOB_15885</name>
</gene>
<dbReference type="Pfam" id="PF20441">
    <property type="entry name" value="TerL_nuclease"/>
    <property type="match status" value="1"/>
</dbReference>
<feature type="domain" description="Terminase large subunit-like endonuclease" evidence="2">
    <location>
        <begin position="228"/>
        <end position="512"/>
    </location>
</feature>
<dbReference type="PANTHER" id="PTHR41287:SF1">
    <property type="entry name" value="PROTEIN YMFN"/>
    <property type="match status" value="1"/>
</dbReference>
<dbReference type="Proteomes" id="UP001596053">
    <property type="component" value="Unassembled WGS sequence"/>
</dbReference>
<dbReference type="RefSeq" id="WP_377799384.1">
    <property type="nucleotide sequence ID" value="NZ_JBHSLW010000025.1"/>
</dbReference>
<feature type="domain" description="Terminase large subunit-like ATPase" evidence="1">
    <location>
        <begin position="46"/>
        <end position="206"/>
    </location>
</feature>
<accession>A0ABW0IW11</accession>
<dbReference type="Gene3D" id="3.30.420.240">
    <property type="match status" value="1"/>
</dbReference>
<evidence type="ECO:0000313" key="4">
    <source>
        <dbReference type="Proteomes" id="UP001596053"/>
    </source>
</evidence>